<dbReference type="Proteomes" id="UP000268192">
    <property type="component" value="Chromosome"/>
</dbReference>
<name>A0A3S9B278_9HYPH</name>
<dbReference type="SUPFAM" id="SSF69118">
    <property type="entry name" value="AhpD-like"/>
    <property type="match status" value="1"/>
</dbReference>
<gene>
    <name evidence="1" type="ORF">D5400_06835</name>
</gene>
<dbReference type="RefSeq" id="WP_126008882.1">
    <property type="nucleotide sequence ID" value="NZ_CP032509.1"/>
</dbReference>
<evidence type="ECO:0008006" key="3">
    <source>
        <dbReference type="Google" id="ProtNLM"/>
    </source>
</evidence>
<accession>A0A3S9B278</accession>
<evidence type="ECO:0000313" key="1">
    <source>
        <dbReference type="EMBL" id="AZN71030.1"/>
    </source>
</evidence>
<organism evidence="1 2">
    <name type="scientific">Georhizobium profundi</name>
    <dbReference type="NCBI Taxonomy" id="2341112"/>
    <lineage>
        <taxon>Bacteria</taxon>
        <taxon>Pseudomonadati</taxon>
        <taxon>Pseudomonadota</taxon>
        <taxon>Alphaproteobacteria</taxon>
        <taxon>Hyphomicrobiales</taxon>
        <taxon>Rhizobiaceae</taxon>
        <taxon>Georhizobium</taxon>
    </lineage>
</organism>
<proteinExistence type="predicted"/>
<dbReference type="OrthoDB" id="5077630at2"/>
<dbReference type="AlphaFoldDB" id="A0A3S9B278"/>
<dbReference type="Gene3D" id="1.20.1290.10">
    <property type="entry name" value="AhpD-like"/>
    <property type="match status" value="1"/>
</dbReference>
<dbReference type="InterPro" id="IPR029032">
    <property type="entry name" value="AhpD-like"/>
</dbReference>
<dbReference type="KEGG" id="abaw:D5400_06835"/>
<evidence type="ECO:0000313" key="2">
    <source>
        <dbReference type="Proteomes" id="UP000268192"/>
    </source>
</evidence>
<dbReference type="EMBL" id="CP032509">
    <property type="protein sequence ID" value="AZN71030.1"/>
    <property type="molecule type" value="Genomic_DNA"/>
</dbReference>
<sequence length="165" mass="17286">MSTDVVTRLASVSDDGSKVAAAVALRADVFAMTQAAHDAALKPNDAGGFTHAERAALATRIAKLNRCDELAEHYSALLATYDADEDTLAIADPAFDGDAWSRINAVLTFTDLVAANPKATQPDDVASLQAAGVSDADIVRLAELNAFLAYQIRLLVGLKLMRGAA</sequence>
<protein>
    <recommendedName>
        <fullName evidence="3">CMD domain protein</fullName>
    </recommendedName>
</protein>
<reference evidence="1 2" key="1">
    <citation type="submission" date="2018-09" db="EMBL/GenBank/DDBJ databases">
        <title>Marinorhizobium profundi gen. nov., sp. nov., isolated from a deep-sea sediment sample from the New Britain Trench and proposal of Marinorhizobiaceae fam. nov. in the order Rhizobiales of the class Alphaproteobacteria.</title>
        <authorList>
            <person name="Cao J."/>
        </authorList>
    </citation>
    <scope>NUCLEOTIDE SEQUENCE [LARGE SCALE GENOMIC DNA]</scope>
    <source>
        <strain evidence="1 2">WS11</strain>
    </source>
</reference>
<keyword evidence="2" id="KW-1185">Reference proteome</keyword>